<organism evidence="3 5">
    <name type="scientific">Phytophthora rubi</name>
    <dbReference type="NCBI Taxonomy" id="129364"/>
    <lineage>
        <taxon>Eukaryota</taxon>
        <taxon>Sar</taxon>
        <taxon>Stramenopiles</taxon>
        <taxon>Oomycota</taxon>
        <taxon>Peronosporomycetes</taxon>
        <taxon>Peronosporales</taxon>
        <taxon>Peronosporaceae</taxon>
        <taxon>Phytophthora</taxon>
    </lineage>
</organism>
<proteinExistence type="predicted"/>
<accession>A0A6A4CBZ0</accession>
<dbReference type="Proteomes" id="UP000434957">
    <property type="component" value="Unassembled WGS sequence"/>
</dbReference>
<evidence type="ECO:0000313" key="1">
    <source>
        <dbReference type="EMBL" id="KAE8976675.1"/>
    </source>
</evidence>
<evidence type="ECO:0000313" key="5">
    <source>
        <dbReference type="Proteomes" id="UP000434957"/>
    </source>
</evidence>
<evidence type="ECO:0000313" key="2">
    <source>
        <dbReference type="EMBL" id="KAE8978091.1"/>
    </source>
</evidence>
<reference evidence="3 5" key="1">
    <citation type="submission" date="2018-08" db="EMBL/GenBank/DDBJ databases">
        <title>Genomic investigation of the strawberry pathogen Phytophthora fragariae indicates pathogenicity is determined by transcriptional variation in three key races.</title>
        <authorList>
            <person name="Adams T.M."/>
            <person name="Armitage A.D."/>
            <person name="Sobczyk M.K."/>
            <person name="Bates H.J."/>
            <person name="Dunwell J.M."/>
            <person name="Nellist C.F."/>
            <person name="Harrison R.J."/>
        </authorList>
    </citation>
    <scope>NUCLEOTIDE SEQUENCE [LARGE SCALE GENOMIC DNA]</scope>
    <source>
        <strain evidence="2 4">SCRP249</strain>
        <strain evidence="1 6">SCRP324</strain>
        <strain evidence="3 5">SCRP333</strain>
    </source>
</reference>
<evidence type="ECO:0000313" key="4">
    <source>
        <dbReference type="Proteomes" id="UP000429607"/>
    </source>
</evidence>
<gene>
    <name evidence="2" type="ORF">PR001_g24941</name>
    <name evidence="1" type="ORF">PR002_g25250</name>
    <name evidence="3" type="ORF">PR003_g26147</name>
</gene>
<dbReference type="EMBL" id="QXFU01003287">
    <property type="protein sequence ID" value="KAE8976675.1"/>
    <property type="molecule type" value="Genomic_DNA"/>
</dbReference>
<keyword evidence="5" id="KW-1185">Reference proteome</keyword>
<evidence type="ECO:0000313" key="3">
    <source>
        <dbReference type="EMBL" id="KAE9287056.1"/>
    </source>
</evidence>
<dbReference type="Proteomes" id="UP000435112">
    <property type="component" value="Unassembled WGS sequence"/>
</dbReference>
<dbReference type="Proteomes" id="UP000429607">
    <property type="component" value="Unassembled WGS sequence"/>
</dbReference>
<dbReference type="AlphaFoldDB" id="A0A6A4CBZ0"/>
<protein>
    <submittedName>
        <fullName evidence="3">Uncharacterized protein</fullName>
    </submittedName>
</protein>
<sequence length="89" mass="10114">MDFCLAVAAVTMRCRGSSLPTDQTTCCWLFIERAKCQATLDHFLSKAFGRRRTHHRVAACFIDSFVAEKAITGQTTARRRRWRGTQCVS</sequence>
<name>A0A6A4CBZ0_9STRA</name>
<dbReference type="EMBL" id="QXFT01003315">
    <property type="protein sequence ID" value="KAE9287056.1"/>
    <property type="molecule type" value="Genomic_DNA"/>
</dbReference>
<evidence type="ECO:0000313" key="6">
    <source>
        <dbReference type="Proteomes" id="UP000435112"/>
    </source>
</evidence>
<comment type="caution">
    <text evidence="3">The sequence shown here is derived from an EMBL/GenBank/DDBJ whole genome shotgun (WGS) entry which is preliminary data.</text>
</comment>
<dbReference type="EMBL" id="QXFV01003291">
    <property type="protein sequence ID" value="KAE8978091.1"/>
    <property type="molecule type" value="Genomic_DNA"/>
</dbReference>